<name>A0A840YS09_9SPHN</name>
<dbReference type="AlphaFoldDB" id="A0A840YS09"/>
<dbReference type="Proteomes" id="UP000527143">
    <property type="component" value="Unassembled WGS sequence"/>
</dbReference>
<evidence type="ECO:0000313" key="2">
    <source>
        <dbReference type="Proteomes" id="UP000527143"/>
    </source>
</evidence>
<proteinExistence type="predicted"/>
<evidence type="ECO:0000313" key="1">
    <source>
        <dbReference type="EMBL" id="MBB5712466.1"/>
    </source>
</evidence>
<organism evidence="1 2">
    <name type="scientific">Sphingomonas xinjiangensis</name>
    <dbReference type="NCBI Taxonomy" id="643568"/>
    <lineage>
        <taxon>Bacteria</taxon>
        <taxon>Pseudomonadati</taxon>
        <taxon>Pseudomonadota</taxon>
        <taxon>Alphaproteobacteria</taxon>
        <taxon>Sphingomonadales</taxon>
        <taxon>Sphingomonadaceae</taxon>
        <taxon>Sphingomonas</taxon>
    </lineage>
</organism>
<protein>
    <submittedName>
        <fullName evidence="1">Uncharacterized protein</fullName>
    </submittedName>
</protein>
<accession>A0A840YS09</accession>
<gene>
    <name evidence="1" type="ORF">FHT02_003726</name>
</gene>
<dbReference type="EMBL" id="JACIJF010000018">
    <property type="protein sequence ID" value="MBB5712466.1"/>
    <property type="molecule type" value="Genomic_DNA"/>
</dbReference>
<keyword evidence="2" id="KW-1185">Reference proteome</keyword>
<reference evidence="1 2" key="1">
    <citation type="submission" date="2020-08" db="EMBL/GenBank/DDBJ databases">
        <title>Genomic Encyclopedia of Type Strains, Phase IV (KMG-IV): sequencing the most valuable type-strain genomes for metagenomic binning, comparative biology and taxonomic classification.</title>
        <authorList>
            <person name="Goeker M."/>
        </authorList>
    </citation>
    <scope>NUCLEOTIDE SEQUENCE [LARGE SCALE GENOMIC DNA]</scope>
    <source>
        <strain evidence="1 2">DSM 26736</strain>
    </source>
</reference>
<comment type="caution">
    <text evidence="1">The sequence shown here is derived from an EMBL/GenBank/DDBJ whole genome shotgun (WGS) entry which is preliminary data.</text>
</comment>
<sequence>MLGRIACIQEFACAVFLLSAQARFIIRHEHRVSGDMQNV</sequence>